<protein>
    <recommendedName>
        <fullName evidence="3">non-specific serine/threonine protein kinase</fullName>
        <ecNumber evidence="3">2.7.11.1</ecNumber>
    </recommendedName>
</protein>
<evidence type="ECO:0000259" key="15">
    <source>
        <dbReference type="PROSITE" id="PS50011"/>
    </source>
</evidence>
<comment type="similarity">
    <text evidence="2">Belongs to the protein kinase superfamily. Ser/Thr protein kinase family.</text>
</comment>
<evidence type="ECO:0000256" key="2">
    <source>
        <dbReference type="ARBA" id="ARBA00008684"/>
    </source>
</evidence>
<feature type="compositionally biased region" description="Low complexity" evidence="14">
    <location>
        <begin position="87"/>
        <end position="96"/>
    </location>
</feature>
<dbReference type="GO" id="GO:0004674">
    <property type="term" value="F:protein serine/threonine kinase activity"/>
    <property type="evidence" value="ECO:0007669"/>
    <property type="project" value="UniProtKB-KW"/>
</dbReference>
<evidence type="ECO:0000256" key="8">
    <source>
        <dbReference type="ARBA" id="ARBA00022777"/>
    </source>
</evidence>
<dbReference type="EC" id="2.7.11.1" evidence="3"/>
<keyword evidence="17" id="KW-1185">Reference proteome</keyword>
<feature type="compositionally biased region" description="Low complexity" evidence="14">
    <location>
        <begin position="435"/>
        <end position="451"/>
    </location>
</feature>
<comment type="function">
    <text evidence="11">May be involved in plant defense signaling.</text>
</comment>
<evidence type="ECO:0000256" key="6">
    <source>
        <dbReference type="ARBA" id="ARBA00022679"/>
    </source>
</evidence>
<dbReference type="PROSITE" id="PS50011">
    <property type="entry name" value="PROTEIN_KINASE_DOM"/>
    <property type="match status" value="1"/>
</dbReference>
<feature type="region of interest" description="Disordered" evidence="14">
    <location>
        <begin position="56"/>
        <end position="103"/>
    </location>
</feature>
<dbReference type="FunFam" id="3.30.200.20:FF:000228">
    <property type="entry name" value="Serine/threonine-protein kinase BIK1"/>
    <property type="match status" value="1"/>
</dbReference>
<organism evidence="16 17">
    <name type="scientific">Paspalum notatum var. saurae</name>
    <dbReference type="NCBI Taxonomy" id="547442"/>
    <lineage>
        <taxon>Eukaryota</taxon>
        <taxon>Viridiplantae</taxon>
        <taxon>Streptophyta</taxon>
        <taxon>Embryophyta</taxon>
        <taxon>Tracheophyta</taxon>
        <taxon>Spermatophyta</taxon>
        <taxon>Magnoliopsida</taxon>
        <taxon>Liliopsida</taxon>
        <taxon>Poales</taxon>
        <taxon>Poaceae</taxon>
        <taxon>PACMAD clade</taxon>
        <taxon>Panicoideae</taxon>
        <taxon>Andropogonodae</taxon>
        <taxon>Paspaleae</taxon>
        <taxon>Paspalinae</taxon>
        <taxon>Paspalum</taxon>
    </lineage>
</organism>
<dbReference type="FunFam" id="1.10.510.10:FF:000032">
    <property type="entry name" value="Serine/threonine-protein kinase PBS1"/>
    <property type="match status" value="1"/>
</dbReference>
<evidence type="ECO:0000256" key="10">
    <source>
        <dbReference type="ARBA" id="ARBA00023136"/>
    </source>
</evidence>
<evidence type="ECO:0000256" key="5">
    <source>
        <dbReference type="ARBA" id="ARBA00022527"/>
    </source>
</evidence>
<dbReference type="InterPro" id="IPR050823">
    <property type="entry name" value="Plant_Ser_Thr_Prot_Kinase"/>
</dbReference>
<dbReference type="Proteomes" id="UP001341281">
    <property type="component" value="Chromosome 05"/>
</dbReference>
<dbReference type="PROSITE" id="PS00108">
    <property type="entry name" value="PROTEIN_KINASE_ST"/>
    <property type="match status" value="1"/>
</dbReference>
<dbReference type="InterPro" id="IPR000719">
    <property type="entry name" value="Prot_kinase_dom"/>
</dbReference>
<dbReference type="EMBL" id="CP144749">
    <property type="protein sequence ID" value="WVZ74252.1"/>
    <property type="molecule type" value="Genomic_DNA"/>
</dbReference>
<dbReference type="PANTHER" id="PTHR45621">
    <property type="entry name" value="OS01G0588500 PROTEIN-RELATED"/>
    <property type="match status" value="1"/>
</dbReference>
<evidence type="ECO:0000256" key="11">
    <source>
        <dbReference type="ARBA" id="ARBA00054261"/>
    </source>
</evidence>
<dbReference type="InterPro" id="IPR008271">
    <property type="entry name" value="Ser/Thr_kinase_AS"/>
</dbReference>
<evidence type="ECO:0000313" key="16">
    <source>
        <dbReference type="EMBL" id="WVZ74252.1"/>
    </source>
</evidence>
<evidence type="ECO:0000256" key="9">
    <source>
        <dbReference type="ARBA" id="ARBA00022840"/>
    </source>
</evidence>
<reference evidence="16 17" key="1">
    <citation type="submission" date="2024-02" db="EMBL/GenBank/DDBJ databases">
        <title>High-quality chromosome-scale genome assembly of Pensacola bahiagrass (Paspalum notatum Flugge var. saurae).</title>
        <authorList>
            <person name="Vega J.M."/>
            <person name="Podio M."/>
            <person name="Orjuela J."/>
            <person name="Siena L.A."/>
            <person name="Pessino S.C."/>
            <person name="Combes M.C."/>
            <person name="Mariac C."/>
            <person name="Albertini E."/>
            <person name="Pupilli F."/>
            <person name="Ortiz J.P.A."/>
            <person name="Leblanc O."/>
        </authorList>
    </citation>
    <scope>NUCLEOTIDE SEQUENCE [LARGE SCALE GENOMIC DNA]</scope>
    <source>
        <strain evidence="16">R1</strain>
        <tissue evidence="16">Leaf</tissue>
    </source>
</reference>
<evidence type="ECO:0000256" key="4">
    <source>
        <dbReference type="ARBA" id="ARBA00022475"/>
    </source>
</evidence>
<dbReference type="InterPro" id="IPR017441">
    <property type="entry name" value="Protein_kinase_ATP_BS"/>
</dbReference>
<keyword evidence="6" id="KW-0808">Transferase</keyword>
<keyword evidence="7 12" id="KW-0547">Nucleotide-binding</keyword>
<evidence type="ECO:0000256" key="14">
    <source>
        <dbReference type="SAM" id="MobiDB-lite"/>
    </source>
</evidence>
<keyword evidence="9 12" id="KW-0067">ATP-binding</keyword>
<keyword evidence="10" id="KW-0472">Membrane</keyword>
<dbReference type="GO" id="GO:0005886">
    <property type="term" value="C:plasma membrane"/>
    <property type="evidence" value="ECO:0007669"/>
    <property type="project" value="UniProtKB-SubCell"/>
</dbReference>
<dbReference type="GO" id="GO:0005524">
    <property type="term" value="F:ATP binding"/>
    <property type="evidence" value="ECO:0007669"/>
    <property type="project" value="UniProtKB-UniRule"/>
</dbReference>
<dbReference type="Pfam" id="PF07714">
    <property type="entry name" value="PK_Tyr_Ser-Thr"/>
    <property type="match status" value="1"/>
</dbReference>
<dbReference type="AlphaFoldDB" id="A0AAQ3TN33"/>
<keyword evidence="4" id="KW-1003">Cell membrane</keyword>
<dbReference type="PROSITE" id="PS00107">
    <property type="entry name" value="PROTEIN_KINASE_ATP"/>
    <property type="match status" value="1"/>
</dbReference>
<dbReference type="InterPro" id="IPR011009">
    <property type="entry name" value="Kinase-like_dom_sf"/>
</dbReference>
<evidence type="ECO:0000313" key="17">
    <source>
        <dbReference type="Proteomes" id="UP001341281"/>
    </source>
</evidence>
<feature type="region of interest" description="Disordered" evidence="14">
    <location>
        <begin position="421"/>
        <end position="471"/>
    </location>
</feature>
<evidence type="ECO:0000256" key="3">
    <source>
        <dbReference type="ARBA" id="ARBA00012513"/>
    </source>
</evidence>
<dbReference type="Gene3D" id="1.10.510.10">
    <property type="entry name" value="Transferase(Phosphotransferase) domain 1"/>
    <property type="match status" value="1"/>
</dbReference>
<evidence type="ECO:0000256" key="1">
    <source>
        <dbReference type="ARBA" id="ARBA00004236"/>
    </source>
</evidence>
<evidence type="ECO:0000256" key="12">
    <source>
        <dbReference type="PROSITE-ProRule" id="PRU10141"/>
    </source>
</evidence>
<evidence type="ECO:0000256" key="13">
    <source>
        <dbReference type="RuleBase" id="RU000304"/>
    </source>
</evidence>
<keyword evidence="5 13" id="KW-0723">Serine/threonine-protein kinase</keyword>
<name>A0AAQ3TN33_PASNO</name>
<keyword evidence="8" id="KW-0418">Kinase</keyword>
<gene>
    <name evidence="16" type="ORF">U9M48_022460</name>
</gene>
<comment type="subcellular location">
    <subcellularLocation>
        <location evidence="1">Cell membrane</location>
    </subcellularLocation>
</comment>
<dbReference type="Gene3D" id="3.30.200.20">
    <property type="entry name" value="Phosphorylase Kinase, domain 1"/>
    <property type="match status" value="1"/>
</dbReference>
<feature type="domain" description="Protein kinase" evidence="15">
    <location>
        <begin position="125"/>
        <end position="415"/>
    </location>
</feature>
<dbReference type="InterPro" id="IPR001245">
    <property type="entry name" value="Ser-Thr/Tyr_kinase_cat_dom"/>
</dbReference>
<sequence length="471" mass="50155">MGNCFGSDVPEVGAVKAMAHAHHAHPQATATGSCSIMPSILAVAMAKRVMAPPSAARHAAVSPATMPGKSPPPSATATTTGGGGGSRRPAATGGRSEASPDGRILEAPNLRVFTFAELRAATRNFKADTVLGEGGFGRVYKGWVDERTMSPARNGAGLPVAVKKLNPESLQGVQEWQSEVNFLGRLSHPNLVRLLGYCWEDKELLLVYEYMAKGSLENHLFRSEPRKGGGGVQPLPWSLRLRIAIGAARGLAFLHSSEKHVIYRDFKASNILLDTHFNAKLSDFGLAKDGPAGGSSHVTTRVMGTYGYAAPEYVATGHLYVKSDVYGFGVVLLEILTGLRALDTDRPAAQHNLVDWAKPYLADRKKLARLMDPRLEGQYSSRGAQRAAQLTLRCLAGDHKNRPSMREVVAVLEEVESMSRAAARMDGSASPRPAARSGQSRQRPGSSSAASLDWAGPAGGHGTALPSARIR</sequence>
<accession>A0AAQ3TN33</accession>
<feature type="binding site" evidence="12">
    <location>
        <position position="164"/>
    </location>
    <ligand>
        <name>ATP</name>
        <dbReference type="ChEBI" id="CHEBI:30616"/>
    </ligand>
</feature>
<proteinExistence type="inferred from homology"/>
<dbReference type="CDD" id="cd14066">
    <property type="entry name" value="STKc_IRAK"/>
    <property type="match status" value="1"/>
</dbReference>
<evidence type="ECO:0000256" key="7">
    <source>
        <dbReference type="ARBA" id="ARBA00022741"/>
    </source>
</evidence>
<dbReference type="SUPFAM" id="SSF56112">
    <property type="entry name" value="Protein kinase-like (PK-like)"/>
    <property type="match status" value="1"/>
</dbReference>